<dbReference type="GO" id="GO:0006813">
    <property type="term" value="P:potassium ion transport"/>
    <property type="evidence" value="ECO:0007669"/>
    <property type="project" value="UniProtKB-KW"/>
</dbReference>
<dbReference type="InterPro" id="IPR050794">
    <property type="entry name" value="CPA2_transporter"/>
</dbReference>
<keyword evidence="7 11" id="KW-1133">Transmembrane helix</keyword>
<keyword evidence="5 11" id="KW-0812">Transmembrane</keyword>
<dbReference type="InterPro" id="IPR006153">
    <property type="entry name" value="Cation/H_exchanger_TM"/>
</dbReference>
<keyword evidence="6" id="KW-0630">Potassium</keyword>
<evidence type="ECO:0000313" key="15">
    <source>
        <dbReference type="EMBL" id="SPC86536.1"/>
    </source>
</evidence>
<protein>
    <submittedName>
        <fullName evidence="15">Uncharacterized protein</fullName>
    </submittedName>
</protein>
<evidence type="ECO:0000256" key="7">
    <source>
        <dbReference type="ARBA" id="ARBA00022989"/>
    </source>
</evidence>
<dbReference type="GO" id="GO:0012505">
    <property type="term" value="C:endomembrane system"/>
    <property type="evidence" value="ECO:0007669"/>
    <property type="project" value="TreeGrafter"/>
</dbReference>
<name>A0A2N9F6H7_FAGSY</name>
<evidence type="ECO:0000256" key="4">
    <source>
        <dbReference type="ARBA" id="ARBA00022538"/>
    </source>
</evidence>
<organism evidence="15">
    <name type="scientific">Fagus sylvatica</name>
    <name type="common">Beechnut</name>
    <dbReference type="NCBI Taxonomy" id="28930"/>
    <lineage>
        <taxon>Eukaryota</taxon>
        <taxon>Viridiplantae</taxon>
        <taxon>Streptophyta</taxon>
        <taxon>Embryophyta</taxon>
        <taxon>Tracheophyta</taxon>
        <taxon>Spermatophyta</taxon>
        <taxon>Magnoliopsida</taxon>
        <taxon>eudicotyledons</taxon>
        <taxon>Gunneridae</taxon>
        <taxon>Pentapetalae</taxon>
        <taxon>rosids</taxon>
        <taxon>fabids</taxon>
        <taxon>Fagales</taxon>
        <taxon>Fagaceae</taxon>
        <taxon>Fagus</taxon>
    </lineage>
</organism>
<dbReference type="PANTHER" id="PTHR32468">
    <property type="entry name" value="CATION/H + ANTIPORTER"/>
    <property type="match status" value="1"/>
</dbReference>
<proteinExistence type="inferred from homology"/>
<feature type="transmembrane region" description="Helical" evidence="11">
    <location>
        <begin position="62"/>
        <end position="78"/>
    </location>
</feature>
<dbReference type="EMBL" id="OIVN01000857">
    <property type="protein sequence ID" value="SPC86536.1"/>
    <property type="molecule type" value="Genomic_DNA"/>
</dbReference>
<feature type="domain" description="Cation/H(+) antiporter C-terminal" evidence="14">
    <location>
        <begin position="630"/>
        <end position="782"/>
    </location>
</feature>
<dbReference type="Gene3D" id="1.20.1530.20">
    <property type="match status" value="1"/>
</dbReference>
<feature type="transmembrane region" description="Helical" evidence="11">
    <location>
        <begin position="408"/>
        <end position="430"/>
    </location>
</feature>
<evidence type="ECO:0000259" key="12">
    <source>
        <dbReference type="Pfam" id="PF00999"/>
    </source>
</evidence>
<dbReference type="FunFam" id="1.20.1530.20:FF:000003">
    <property type="entry name" value="Cation/H(+) antiporter 15"/>
    <property type="match status" value="1"/>
</dbReference>
<evidence type="ECO:0000256" key="2">
    <source>
        <dbReference type="ARBA" id="ARBA00022448"/>
    </source>
</evidence>
<feature type="transmembrane region" description="Helical" evidence="11">
    <location>
        <begin position="161"/>
        <end position="183"/>
    </location>
</feature>
<reference evidence="15" key="1">
    <citation type="submission" date="2018-02" db="EMBL/GenBank/DDBJ databases">
        <authorList>
            <person name="Cohen D.B."/>
            <person name="Kent A.D."/>
        </authorList>
    </citation>
    <scope>NUCLEOTIDE SEQUENCE</scope>
</reference>
<keyword evidence="9 11" id="KW-0472">Membrane</keyword>
<evidence type="ECO:0000256" key="10">
    <source>
        <dbReference type="ARBA" id="ARBA00038341"/>
    </source>
</evidence>
<evidence type="ECO:0000259" key="14">
    <source>
        <dbReference type="Pfam" id="PF23259"/>
    </source>
</evidence>
<dbReference type="GO" id="GO:1902600">
    <property type="term" value="P:proton transmembrane transport"/>
    <property type="evidence" value="ECO:0007669"/>
    <property type="project" value="InterPro"/>
</dbReference>
<dbReference type="InterPro" id="IPR038770">
    <property type="entry name" value="Na+/solute_symporter_sf"/>
</dbReference>
<accession>A0A2N9F6H7</accession>
<evidence type="ECO:0000259" key="13">
    <source>
        <dbReference type="Pfam" id="PF23256"/>
    </source>
</evidence>
<sequence>MATNATIASACPAPMQATSNGMFQGDNPLHFALPLAILQICLVVALTRILAFLLRPLRQPRVIAEIVGGIILGPSALGRNKHYLNAIFPARSLTVLDTLANLGLLFFLFLVGLELDPRSLRRTGKRALSIAMAGISLPFALGIGTSFVLRGTISKGVSGPPFLVFMGVALSITAFPVLARILAELKLLTTDVGQMAMSAAAVNDVAAWILLALAIALSGTGHSPLVSLWVFLCGAGFIICCIFIVPPIFRWMAQRCPEGEPVEELYVCATLVTVLAAGFATDAIGIHALFGAFVIGVLVPKEGPFAGALVEKVEDLVSGLLLPLYFVSSGLKTNIATIQGLQSWGLLVLVIFTACLGKILGTVVVSILCKMPIKEALALGILMNTKGLVELIVLNIGKDRKVLNDQTFAIMVLMAIFTTFITTPLVTAVYKPARRLSKANYKYRTIERKDSNTQLRVLACFQNTRNIPTMINLIEASRGTEKKEGLCVYALHLMELTERSSAILMVHKARKNGLPFWNKGRYSDSNQVVVAFEAFRHLSRVLIRPMTSISPMTNMHEDICTSAEMKGAAIIILPFHKHQRFDGALETTRAEFRWVNRRVLEHAPCSVGILVDRGLGGSTHVSASNVCSTLTVLFFGGCDDREALAYGARMAEHPGNSLTVIHFIASPEIAGEIANVKVDIDDNSNTSAGHDERFLAEFKQKFFKDSTIKIEERVVRTAAETANVVREFSRCDLFLVGRMPEGQVADTLNVKSDCLELGPVGSLLTSPEFSTSASVLVVQQYNSQRVFNSVSSKRVDVLPEEDSHVLPEGDLESK</sequence>
<feature type="domain" description="Cation/H+ exchanger transmembrane" evidence="12">
    <location>
        <begin position="46"/>
        <end position="426"/>
    </location>
</feature>
<dbReference type="GO" id="GO:0006885">
    <property type="term" value="P:regulation of pH"/>
    <property type="evidence" value="ECO:0007669"/>
    <property type="project" value="TreeGrafter"/>
</dbReference>
<feature type="transmembrane region" description="Helical" evidence="11">
    <location>
        <begin position="229"/>
        <end position="253"/>
    </location>
</feature>
<keyword evidence="2" id="KW-0813">Transport</keyword>
<keyword evidence="3" id="KW-0050">Antiport</keyword>
<feature type="transmembrane region" description="Helical" evidence="11">
    <location>
        <begin position="127"/>
        <end position="149"/>
    </location>
</feature>
<feature type="transmembrane region" description="Helical" evidence="11">
    <location>
        <begin position="376"/>
        <end position="396"/>
    </location>
</feature>
<evidence type="ECO:0000256" key="6">
    <source>
        <dbReference type="ARBA" id="ARBA00022958"/>
    </source>
</evidence>
<dbReference type="Pfam" id="PF00999">
    <property type="entry name" value="Na_H_Exchanger"/>
    <property type="match status" value="1"/>
</dbReference>
<dbReference type="AlphaFoldDB" id="A0A2N9F6H7"/>
<feature type="transmembrane region" description="Helical" evidence="11">
    <location>
        <begin position="344"/>
        <end position="369"/>
    </location>
</feature>
<dbReference type="InterPro" id="IPR057290">
    <property type="entry name" value="CHX17_C"/>
</dbReference>
<feature type="domain" description="Cation/H(+) antiporter central" evidence="13">
    <location>
        <begin position="486"/>
        <end position="625"/>
    </location>
</feature>
<dbReference type="GO" id="GO:0016020">
    <property type="term" value="C:membrane"/>
    <property type="evidence" value="ECO:0007669"/>
    <property type="project" value="UniProtKB-SubCell"/>
</dbReference>
<evidence type="ECO:0000256" key="11">
    <source>
        <dbReference type="SAM" id="Phobius"/>
    </source>
</evidence>
<evidence type="ECO:0000256" key="3">
    <source>
        <dbReference type="ARBA" id="ARBA00022449"/>
    </source>
</evidence>
<gene>
    <name evidence="15" type="ORF">FSB_LOCUS14418</name>
</gene>
<dbReference type="GO" id="GO:0015297">
    <property type="term" value="F:antiporter activity"/>
    <property type="evidence" value="ECO:0007669"/>
    <property type="project" value="UniProtKB-KW"/>
</dbReference>
<dbReference type="Gene3D" id="3.40.50.12370">
    <property type="match status" value="1"/>
</dbReference>
<dbReference type="InterPro" id="IPR057291">
    <property type="entry name" value="CHX17_2nd"/>
</dbReference>
<dbReference type="PANTHER" id="PTHR32468:SF144">
    <property type="entry name" value="CATION_H(+) ANTIPORTER 17"/>
    <property type="match status" value="1"/>
</dbReference>
<comment type="subcellular location">
    <subcellularLocation>
        <location evidence="1">Membrane</location>
        <topology evidence="1">Multi-pass membrane protein</topology>
    </subcellularLocation>
</comment>
<feature type="transmembrane region" description="Helical" evidence="11">
    <location>
        <begin position="265"/>
        <end position="298"/>
    </location>
</feature>
<dbReference type="Pfam" id="PF23256">
    <property type="entry name" value="CHX17_2nd"/>
    <property type="match status" value="1"/>
</dbReference>
<feature type="transmembrane region" description="Helical" evidence="11">
    <location>
        <begin position="98"/>
        <end position="115"/>
    </location>
</feature>
<dbReference type="Pfam" id="PF23259">
    <property type="entry name" value="CHX17_C"/>
    <property type="match status" value="1"/>
</dbReference>
<feature type="transmembrane region" description="Helical" evidence="11">
    <location>
        <begin position="31"/>
        <end position="50"/>
    </location>
</feature>
<evidence type="ECO:0000256" key="8">
    <source>
        <dbReference type="ARBA" id="ARBA00023065"/>
    </source>
</evidence>
<evidence type="ECO:0000256" key="1">
    <source>
        <dbReference type="ARBA" id="ARBA00004141"/>
    </source>
</evidence>
<keyword evidence="8" id="KW-0406">Ion transport</keyword>
<keyword evidence="4" id="KW-0633">Potassium transport</keyword>
<evidence type="ECO:0000256" key="9">
    <source>
        <dbReference type="ARBA" id="ARBA00023136"/>
    </source>
</evidence>
<comment type="similarity">
    <text evidence="10">Belongs to the monovalent cation:proton antiporter 2 (CPA2) transporter (TC 2.A.37) family. CHX (TC 2.A.37.4) subfamily.</text>
</comment>
<feature type="transmembrane region" description="Helical" evidence="11">
    <location>
        <begin position="195"/>
        <end position="217"/>
    </location>
</feature>
<evidence type="ECO:0000256" key="5">
    <source>
        <dbReference type="ARBA" id="ARBA00022692"/>
    </source>
</evidence>